<evidence type="ECO:0000256" key="2">
    <source>
        <dbReference type="ARBA" id="ARBA00022737"/>
    </source>
</evidence>
<dbReference type="PANTHER" id="PTHR11878:SF65">
    <property type="entry name" value="NA_CA-EXCHANGE PROTEIN, ISOFORM G"/>
    <property type="match status" value="1"/>
</dbReference>
<proteinExistence type="predicted"/>
<dbReference type="PROSITE" id="PS51257">
    <property type="entry name" value="PROKAR_LIPOPROTEIN"/>
    <property type="match status" value="1"/>
</dbReference>
<dbReference type="InterPro" id="IPR013320">
    <property type="entry name" value="ConA-like_dom_sf"/>
</dbReference>
<evidence type="ECO:0000256" key="6">
    <source>
        <dbReference type="SAM" id="MobiDB-lite"/>
    </source>
</evidence>
<name>A0A7W8D535_9GAMM</name>
<dbReference type="RefSeq" id="WP_183959211.1">
    <property type="nucleotide sequence ID" value="NZ_JACHHP010000001.1"/>
</dbReference>
<organism evidence="10 11">
    <name type="scientific">Chiayiivirga flava</name>
    <dbReference type="NCBI Taxonomy" id="659595"/>
    <lineage>
        <taxon>Bacteria</taxon>
        <taxon>Pseudomonadati</taxon>
        <taxon>Pseudomonadota</taxon>
        <taxon>Gammaproteobacteria</taxon>
        <taxon>Lysobacterales</taxon>
        <taxon>Lysobacteraceae</taxon>
        <taxon>Chiayiivirga</taxon>
    </lineage>
</organism>
<dbReference type="InterPro" id="IPR038081">
    <property type="entry name" value="CalX-like_sf"/>
</dbReference>
<dbReference type="GO" id="GO:0007154">
    <property type="term" value="P:cell communication"/>
    <property type="evidence" value="ECO:0007669"/>
    <property type="project" value="InterPro"/>
</dbReference>
<dbReference type="SMART" id="SM00237">
    <property type="entry name" value="Calx_beta"/>
    <property type="match status" value="2"/>
</dbReference>
<dbReference type="Pfam" id="PF13385">
    <property type="entry name" value="Laminin_G_3"/>
    <property type="match status" value="1"/>
</dbReference>
<feature type="domain" description="Calx-beta" evidence="8">
    <location>
        <begin position="585"/>
        <end position="685"/>
    </location>
</feature>
<feature type="domain" description="Calx-beta" evidence="8">
    <location>
        <begin position="471"/>
        <end position="571"/>
    </location>
</feature>
<dbReference type="Proteomes" id="UP000521199">
    <property type="component" value="Unassembled WGS sequence"/>
</dbReference>
<dbReference type="InterPro" id="IPR003644">
    <property type="entry name" value="Calx_beta"/>
</dbReference>
<keyword evidence="1 7" id="KW-0732">Signal</keyword>
<dbReference type="EMBL" id="JACHHP010000001">
    <property type="protein sequence ID" value="MBB5206851.1"/>
    <property type="molecule type" value="Genomic_DNA"/>
</dbReference>
<feature type="chain" id="PRO_5030881354" description="DUF11 domain-containing protein" evidence="7">
    <location>
        <begin position="24"/>
        <end position="840"/>
    </location>
</feature>
<evidence type="ECO:0000256" key="5">
    <source>
        <dbReference type="ARBA" id="ARBA00023157"/>
    </source>
</evidence>
<keyword evidence="4" id="KW-0406">Ion transport</keyword>
<gene>
    <name evidence="10" type="ORF">HNQ52_000367</name>
</gene>
<evidence type="ECO:0000256" key="3">
    <source>
        <dbReference type="ARBA" id="ARBA00022837"/>
    </source>
</evidence>
<dbReference type="SUPFAM" id="SSF141072">
    <property type="entry name" value="CalX-like"/>
    <property type="match status" value="3"/>
</dbReference>
<dbReference type="Pfam" id="PF03160">
    <property type="entry name" value="Calx-beta"/>
    <property type="match status" value="3"/>
</dbReference>
<keyword evidence="11" id="KW-1185">Reference proteome</keyword>
<dbReference type="SUPFAM" id="SSF49899">
    <property type="entry name" value="Concanavalin A-like lectins/glucanases"/>
    <property type="match status" value="1"/>
</dbReference>
<comment type="caution">
    <text evidence="10">The sequence shown here is derived from an EMBL/GenBank/DDBJ whole genome shotgun (WGS) entry which is preliminary data.</text>
</comment>
<evidence type="ECO:0000313" key="11">
    <source>
        <dbReference type="Proteomes" id="UP000521199"/>
    </source>
</evidence>
<reference evidence="10 11" key="1">
    <citation type="submission" date="2020-08" db="EMBL/GenBank/DDBJ databases">
        <title>Genomic Encyclopedia of Type Strains, Phase IV (KMG-IV): sequencing the most valuable type-strain genomes for metagenomic binning, comparative biology and taxonomic classification.</title>
        <authorList>
            <person name="Goeker M."/>
        </authorList>
    </citation>
    <scope>NUCLEOTIDE SEQUENCE [LARGE SCALE GENOMIC DNA]</scope>
    <source>
        <strain evidence="10 11">DSM 24163</strain>
    </source>
</reference>
<dbReference type="Gene3D" id="2.60.120.200">
    <property type="match status" value="1"/>
</dbReference>
<keyword evidence="3" id="KW-0106">Calcium</keyword>
<accession>A0A7W8D535</accession>
<feature type="signal peptide" evidence="7">
    <location>
        <begin position="1"/>
        <end position="23"/>
    </location>
</feature>
<evidence type="ECO:0000259" key="9">
    <source>
        <dbReference type="SMART" id="SM00560"/>
    </source>
</evidence>
<dbReference type="SMART" id="SM00560">
    <property type="entry name" value="LamGL"/>
    <property type="match status" value="1"/>
</dbReference>
<protein>
    <recommendedName>
        <fullName evidence="12">DUF11 domain-containing protein</fullName>
    </recommendedName>
</protein>
<dbReference type="AlphaFoldDB" id="A0A7W8D535"/>
<evidence type="ECO:0000256" key="1">
    <source>
        <dbReference type="ARBA" id="ARBA00022729"/>
    </source>
</evidence>
<feature type="region of interest" description="Disordered" evidence="6">
    <location>
        <begin position="818"/>
        <end position="840"/>
    </location>
</feature>
<evidence type="ECO:0000259" key="8">
    <source>
        <dbReference type="SMART" id="SM00237"/>
    </source>
</evidence>
<keyword evidence="5" id="KW-1015">Disulfide bond</keyword>
<evidence type="ECO:0000256" key="4">
    <source>
        <dbReference type="ARBA" id="ARBA00023065"/>
    </source>
</evidence>
<dbReference type="PANTHER" id="PTHR11878">
    <property type="entry name" value="SODIUM/CALCIUM EXCHANGER"/>
    <property type="match status" value="1"/>
</dbReference>
<sequence>MRWTGIAPWLAAMLGCAASVAVAQDNALHFDGTDDRVELPLPSVFADTSTQDFSVSTWLRLDSEGSVPAQRVFFAQQSSATGVTLLLSGTNMLLYVRRNNVTFAAFGPLPPGAAWSHVTATWQAATSTIALYVDGEALPLTTGGNTSTGTDGVMTLGSRTDGAQVLQGALDDFRLWPVTLTPEQVRVLARSTCVPEAPLAAHYAFDVGTPGGNNAGRVGLPDVSGFGAQGTLVNFALDGPTSNWIASGVERAAPALVFDPPLPEVLLTGEDGSGYSGSVRLAAPPLGDVTVGFAVDDATEAAVSADTLTFTTATWDVPQPWSLSGVDDAEVDGIVDYNLVLDVQTGDACFAGLDATHPARNVDNESASVVVSGAQQLEGHTDGNTLVFDLTLAAAVPGGLTVPYQTLDGSAIAGTDYVAASGSVAFAGTAGEVQQVAVTLLGNRVAQADRTLSLQVGPASLPQVPVLPAQVQGVIVDDDPATITASGVVQAEGDAGETLFVFALSLDTALPGPVSVPFHTVDGSAVAGVDYIAESGTVEFAGAAGEVQFVQVRVPGDTVVQGDRTFSLQLGAASSPQVGVAPSLVQAVIVDDDAARITVSDVMQAEGDAGESTFVFTLTLDADVAGGVTMPFHTQDGTAVAGEDYAAASGTVQFDGIAGEVQQVEVTVFGDTVAQGDRAFELRFDTAAPASVTLVPMSVAGVIVDDDLDVGVALSNGVERVQPGQDLTYVLAVTNHSPTLAAAPVQVTFATTPVLDDVRWTCTAFGGASCAAGASGGVDETVALVPGSSVVFAIAGSVPAMHAGGVIATATAILANDGHPENDTATDSDPGPVLFGDGFE</sequence>
<evidence type="ECO:0008006" key="12">
    <source>
        <dbReference type="Google" id="ProtNLM"/>
    </source>
</evidence>
<keyword evidence="4" id="KW-0813">Transport</keyword>
<evidence type="ECO:0000313" key="10">
    <source>
        <dbReference type="EMBL" id="MBB5206851.1"/>
    </source>
</evidence>
<keyword evidence="2" id="KW-0677">Repeat</keyword>
<evidence type="ECO:0000256" key="7">
    <source>
        <dbReference type="SAM" id="SignalP"/>
    </source>
</evidence>
<dbReference type="GO" id="GO:0030001">
    <property type="term" value="P:metal ion transport"/>
    <property type="evidence" value="ECO:0007669"/>
    <property type="project" value="TreeGrafter"/>
</dbReference>
<feature type="domain" description="LamG-like jellyroll fold" evidence="9">
    <location>
        <begin position="51"/>
        <end position="183"/>
    </location>
</feature>
<dbReference type="Gene3D" id="2.60.40.2030">
    <property type="match status" value="3"/>
</dbReference>
<dbReference type="GO" id="GO:0016020">
    <property type="term" value="C:membrane"/>
    <property type="evidence" value="ECO:0007669"/>
    <property type="project" value="InterPro"/>
</dbReference>
<dbReference type="InterPro" id="IPR006558">
    <property type="entry name" value="LamG-like"/>
</dbReference>
<dbReference type="InterPro" id="IPR051171">
    <property type="entry name" value="CaCA"/>
</dbReference>